<gene>
    <name evidence="1" type="ORF">Vretimale_20111</name>
</gene>
<dbReference type="Proteomes" id="UP000722791">
    <property type="component" value="Unassembled WGS sequence"/>
</dbReference>
<proteinExistence type="predicted"/>
<accession>A0A8J4GXU2</accession>
<evidence type="ECO:0000313" key="2">
    <source>
        <dbReference type="Proteomes" id="UP000722791"/>
    </source>
</evidence>
<organism evidence="1 2">
    <name type="scientific">Volvox reticuliferus</name>
    <dbReference type="NCBI Taxonomy" id="1737510"/>
    <lineage>
        <taxon>Eukaryota</taxon>
        <taxon>Viridiplantae</taxon>
        <taxon>Chlorophyta</taxon>
        <taxon>core chlorophytes</taxon>
        <taxon>Chlorophyceae</taxon>
        <taxon>CS clade</taxon>
        <taxon>Chlamydomonadales</taxon>
        <taxon>Volvocaceae</taxon>
        <taxon>Volvox</taxon>
    </lineage>
</organism>
<protein>
    <submittedName>
        <fullName evidence="1">Uncharacterized protein</fullName>
    </submittedName>
</protein>
<name>A0A8J4GXU2_9CHLO</name>
<evidence type="ECO:0000313" key="1">
    <source>
        <dbReference type="EMBL" id="GIM17539.1"/>
    </source>
</evidence>
<reference evidence="1" key="1">
    <citation type="journal article" date="2021" name="Proc. Natl. Acad. Sci. U.S.A.">
        <title>Three genomes in the algal genus Volvox reveal the fate of a haploid sex-determining region after a transition to homothallism.</title>
        <authorList>
            <person name="Yamamoto K."/>
            <person name="Hamaji T."/>
            <person name="Kawai-Toyooka H."/>
            <person name="Matsuzaki R."/>
            <person name="Takahashi F."/>
            <person name="Nishimura Y."/>
            <person name="Kawachi M."/>
            <person name="Noguchi H."/>
            <person name="Minakuchi Y."/>
            <person name="Umen J.G."/>
            <person name="Toyoda A."/>
            <person name="Nozaki H."/>
        </authorList>
    </citation>
    <scope>NUCLEOTIDE SEQUENCE</scope>
    <source>
        <strain evidence="1">NIES-3785</strain>
    </source>
</reference>
<dbReference type="EMBL" id="BNCQ01000203">
    <property type="protein sequence ID" value="GIM17540.1"/>
    <property type="molecule type" value="Genomic_DNA"/>
</dbReference>
<sequence>MPTATKHQHGYCDPWDGAMTHGLAATKDANGPVVSNVPPSPPPVTPPVVTLHLVTPSIPPPVTNQVFLRFSHNLGLRCRQHVITSDFATLWPSDFATLCPRCRQHVTSDFATLCPRCRQHVTSDSATLWPSMPPARYL</sequence>
<dbReference type="AlphaFoldDB" id="A0A8J4GXU2"/>
<comment type="caution">
    <text evidence="1">The sequence shown here is derived from an EMBL/GenBank/DDBJ whole genome shotgun (WGS) entry which is preliminary data.</text>
</comment>
<dbReference type="EMBL" id="BNCQ01000203">
    <property type="protein sequence ID" value="GIM17539.1"/>
    <property type="molecule type" value="Genomic_DNA"/>
</dbReference>